<dbReference type="CDD" id="cd19757">
    <property type="entry name" value="Bbox1"/>
    <property type="match status" value="1"/>
</dbReference>
<gene>
    <name evidence="4" type="ORF">MGAL_10B036188</name>
</gene>
<feature type="coiled-coil region" evidence="2">
    <location>
        <begin position="126"/>
        <end position="190"/>
    </location>
</feature>
<organism evidence="4 5">
    <name type="scientific">Mytilus galloprovincialis</name>
    <name type="common">Mediterranean mussel</name>
    <dbReference type="NCBI Taxonomy" id="29158"/>
    <lineage>
        <taxon>Eukaryota</taxon>
        <taxon>Metazoa</taxon>
        <taxon>Spiralia</taxon>
        <taxon>Lophotrochozoa</taxon>
        <taxon>Mollusca</taxon>
        <taxon>Bivalvia</taxon>
        <taxon>Autobranchia</taxon>
        <taxon>Pteriomorphia</taxon>
        <taxon>Mytilida</taxon>
        <taxon>Mytiloidea</taxon>
        <taxon>Mytilidae</taxon>
        <taxon>Mytilinae</taxon>
        <taxon>Mytilus</taxon>
    </lineage>
</organism>
<keyword evidence="2" id="KW-0175">Coiled coil</keyword>
<keyword evidence="1" id="KW-0863">Zinc-finger</keyword>
<sequence length="274" mass="31435">MAQSPVRLCEICENSLGSRYCTDCEQVFCESCELSHLKSKSCRNHFFKYADISNPEVKTPICIQHEEKLTFYCYTCISLICNMCLPITHKKHDFCLIDDAASKTRPRLDFEVKSAEARVSRVKQQIISSRLTLKNVEDEIDKVKRDIDERVAVIVNALDATKDTFLKSVEEHRLEEIKKINQEIMKIEKETENGVEVLDKMKNSIDGQNNITLMDAFSEMTKTLQSLSLVNMGTVLPDRVQFIPCSKKPYFHNLIGNLLIRNPNGSCYEVQIPE</sequence>
<dbReference type="InterPro" id="IPR047153">
    <property type="entry name" value="TRIM45/56/19-like"/>
</dbReference>
<dbReference type="Pfam" id="PF00643">
    <property type="entry name" value="zf-B_box"/>
    <property type="match status" value="1"/>
</dbReference>
<dbReference type="Proteomes" id="UP000596742">
    <property type="component" value="Unassembled WGS sequence"/>
</dbReference>
<keyword evidence="1" id="KW-0862">Zinc</keyword>
<dbReference type="SMART" id="SM00336">
    <property type="entry name" value="BBOX"/>
    <property type="match status" value="2"/>
</dbReference>
<keyword evidence="5" id="KW-1185">Reference proteome</keyword>
<proteinExistence type="predicted"/>
<comment type="caution">
    <text evidence="4">The sequence shown here is derived from an EMBL/GenBank/DDBJ whole genome shotgun (WGS) entry which is preliminary data.</text>
</comment>
<evidence type="ECO:0000256" key="1">
    <source>
        <dbReference type="PROSITE-ProRule" id="PRU00024"/>
    </source>
</evidence>
<dbReference type="PANTHER" id="PTHR25462:SF296">
    <property type="entry name" value="MEIOTIC P26, ISOFORM F"/>
    <property type="match status" value="1"/>
</dbReference>
<keyword evidence="1" id="KW-0479">Metal-binding</keyword>
<dbReference type="GO" id="GO:0008270">
    <property type="term" value="F:zinc ion binding"/>
    <property type="evidence" value="ECO:0007669"/>
    <property type="project" value="UniProtKB-KW"/>
</dbReference>
<dbReference type="OrthoDB" id="6055909at2759"/>
<feature type="domain" description="B box-type" evidence="3">
    <location>
        <begin position="57"/>
        <end position="97"/>
    </location>
</feature>
<dbReference type="PROSITE" id="PS50119">
    <property type="entry name" value="ZF_BBOX"/>
    <property type="match status" value="2"/>
</dbReference>
<name>A0A8B6BSM6_MYTGA</name>
<dbReference type="Gene3D" id="3.30.160.60">
    <property type="entry name" value="Classic Zinc Finger"/>
    <property type="match status" value="1"/>
</dbReference>
<evidence type="ECO:0000313" key="4">
    <source>
        <dbReference type="EMBL" id="VDH94296.1"/>
    </source>
</evidence>
<dbReference type="PANTHER" id="PTHR25462">
    <property type="entry name" value="BONUS, ISOFORM C-RELATED"/>
    <property type="match status" value="1"/>
</dbReference>
<protein>
    <recommendedName>
        <fullName evidence="3">B box-type domain-containing protein</fullName>
    </recommendedName>
</protein>
<reference evidence="4" key="1">
    <citation type="submission" date="2018-11" db="EMBL/GenBank/DDBJ databases">
        <authorList>
            <person name="Alioto T."/>
            <person name="Alioto T."/>
        </authorList>
    </citation>
    <scope>NUCLEOTIDE SEQUENCE</scope>
</reference>
<dbReference type="SUPFAM" id="SSF57845">
    <property type="entry name" value="B-box zinc-binding domain"/>
    <property type="match status" value="1"/>
</dbReference>
<accession>A0A8B6BSM6</accession>
<dbReference type="InterPro" id="IPR000315">
    <property type="entry name" value="Znf_B-box"/>
</dbReference>
<evidence type="ECO:0000256" key="2">
    <source>
        <dbReference type="SAM" id="Coils"/>
    </source>
</evidence>
<dbReference type="AlphaFoldDB" id="A0A8B6BSM6"/>
<feature type="domain" description="B box-type" evidence="3">
    <location>
        <begin position="4"/>
        <end position="45"/>
    </location>
</feature>
<evidence type="ECO:0000313" key="5">
    <source>
        <dbReference type="Proteomes" id="UP000596742"/>
    </source>
</evidence>
<dbReference type="EMBL" id="UYJE01000566">
    <property type="protein sequence ID" value="VDH94296.1"/>
    <property type="molecule type" value="Genomic_DNA"/>
</dbReference>
<evidence type="ECO:0000259" key="3">
    <source>
        <dbReference type="PROSITE" id="PS50119"/>
    </source>
</evidence>